<reference evidence="1 2" key="1">
    <citation type="submission" date="2014-04" db="EMBL/GenBank/DDBJ databases">
        <title>Evolutionary Origins and Diversification of the Mycorrhizal Mutualists.</title>
        <authorList>
            <consortium name="DOE Joint Genome Institute"/>
            <consortium name="Mycorrhizal Genomics Consortium"/>
            <person name="Kohler A."/>
            <person name="Kuo A."/>
            <person name="Nagy L.G."/>
            <person name="Floudas D."/>
            <person name="Copeland A."/>
            <person name="Barry K.W."/>
            <person name="Cichocki N."/>
            <person name="Veneault-Fourrey C."/>
            <person name="LaButti K."/>
            <person name="Lindquist E.A."/>
            <person name="Lipzen A."/>
            <person name="Lundell T."/>
            <person name="Morin E."/>
            <person name="Murat C."/>
            <person name="Riley R."/>
            <person name="Ohm R."/>
            <person name="Sun H."/>
            <person name="Tunlid A."/>
            <person name="Henrissat B."/>
            <person name="Grigoriev I.V."/>
            <person name="Hibbett D.S."/>
            <person name="Martin F."/>
        </authorList>
    </citation>
    <scope>NUCLEOTIDE SEQUENCE [LARGE SCALE GENOMIC DNA]</scope>
    <source>
        <strain evidence="1 2">Koide BX008</strain>
    </source>
</reference>
<dbReference type="OrthoDB" id="3063780at2759"/>
<dbReference type="Proteomes" id="UP000054549">
    <property type="component" value="Unassembled WGS sequence"/>
</dbReference>
<gene>
    <name evidence="1" type="ORF">M378DRAFT_28753</name>
</gene>
<dbReference type="InParanoid" id="A0A0C2WCQ8"/>
<sequence length="306" mass="35321">MASDQELLTEQLQILNHLHYTSLDMPYQGSEIHTNRDNRDKRFNAEIRALDTVAVLLTTGEPNDVTAVTLDKHEKLELVIAKNRCPTYADDAAVRNLISLLTNPAIDDPEDIFPSIMTYCLKNINKQQLQLHESLSQFLPIVEQVLEQYSPGPANDELPSLTAYLCFTHSDPMMDIKDIIANIFQFCHTHSQHPLDSKDKEASYKAYTALCLGVHVLSRSQFLNKLTQDFWHPTWQQEAQKLKWCLLKVHQYYFGIRPLVLGVNRLFQNREIPYRWVDLSAISDYGVKKSFEISPSFKEAHYSMHQ</sequence>
<evidence type="ECO:0000313" key="2">
    <source>
        <dbReference type="Proteomes" id="UP000054549"/>
    </source>
</evidence>
<proteinExistence type="predicted"/>
<organism evidence="1 2">
    <name type="scientific">Amanita muscaria (strain Koide BX008)</name>
    <dbReference type="NCBI Taxonomy" id="946122"/>
    <lineage>
        <taxon>Eukaryota</taxon>
        <taxon>Fungi</taxon>
        <taxon>Dikarya</taxon>
        <taxon>Basidiomycota</taxon>
        <taxon>Agaricomycotina</taxon>
        <taxon>Agaricomycetes</taxon>
        <taxon>Agaricomycetidae</taxon>
        <taxon>Agaricales</taxon>
        <taxon>Pluteineae</taxon>
        <taxon>Amanitaceae</taxon>
        <taxon>Amanita</taxon>
    </lineage>
</organism>
<protein>
    <submittedName>
        <fullName evidence="1">Uncharacterized protein</fullName>
    </submittedName>
</protein>
<dbReference type="EMBL" id="KN818789">
    <property type="protein sequence ID" value="KIL54366.1"/>
    <property type="molecule type" value="Genomic_DNA"/>
</dbReference>
<accession>A0A0C2WCQ8</accession>
<name>A0A0C2WCQ8_AMAMK</name>
<dbReference type="AlphaFoldDB" id="A0A0C2WCQ8"/>
<dbReference type="HOGENOM" id="CLU_909031_0_0_1"/>
<keyword evidence="2" id="KW-1185">Reference proteome</keyword>
<evidence type="ECO:0000313" key="1">
    <source>
        <dbReference type="EMBL" id="KIL54366.1"/>
    </source>
</evidence>